<protein>
    <recommendedName>
        <fullName evidence="2">HNH domain-containing protein</fullName>
    </recommendedName>
</protein>
<evidence type="ECO:0008006" key="2">
    <source>
        <dbReference type="Google" id="ProtNLM"/>
    </source>
</evidence>
<dbReference type="AlphaFoldDB" id="A0A0F9IXS2"/>
<comment type="caution">
    <text evidence="1">The sequence shown here is derived from an EMBL/GenBank/DDBJ whole genome shotgun (WGS) entry which is preliminary data.</text>
</comment>
<name>A0A0F9IXS2_9ZZZZ</name>
<organism evidence="1">
    <name type="scientific">marine sediment metagenome</name>
    <dbReference type="NCBI Taxonomy" id="412755"/>
    <lineage>
        <taxon>unclassified sequences</taxon>
        <taxon>metagenomes</taxon>
        <taxon>ecological metagenomes</taxon>
    </lineage>
</organism>
<evidence type="ECO:0000313" key="1">
    <source>
        <dbReference type="EMBL" id="KKM62143.1"/>
    </source>
</evidence>
<reference evidence="1" key="1">
    <citation type="journal article" date="2015" name="Nature">
        <title>Complex archaea that bridge the gap between prokaryotes and eukaryotes.</title>
        <authorList>
            <person name="Spang A."/>
            <person name="Saw J.H."/>
            <person name="Jorgensen S.L."/>
            <person name="Zaremba-Niedzwiedzka K."/>
            <person name="Martijn J."/>
            <person name="Lind A.E."/>
            <person name="van Eijk R."/>
            <person name="Schleper C."/>
            <person name="Guy L."/>
            <person name="Ettema T.J."/>
        </authorList>
    </citation>
    <scope>NUCLEOTIDE SEQUENCE</scope>
</reference>
<accession>A0A0F9IXS2</accession>
<gene>
    <name evidence="1" type="ORF">LCGC14_1524580</name>
</gene>
<sequence>MEGAVRAMNDNILEILQKLEAGVLQEKPVELKEFSNSIQIKARRTGISVRSNCGLCDINITICHHIKIYKKQRKYNGDESAGFVKIVGGIWICPNCHYKVHNRNPYFLAKPSRFHSPS</sequence>
<dbReference type="EMBL" id="LAZR01011356">
    <property type="protein sequence ID" value="KKM62143.1"/>
    <property type="molecule type" value="Genomic_DNA"/>
</dbReference>
<proteinExistence type="predicted"/>